<dbReference type="Proteomes" id="UP001529340">
    <property type="component" value="Unassembled WGS sequence"/>
</dbReference>
<organism evidence="1 2">
    <name type="scientific">Amedibacillus dolichus</name>
    <dbReference type="NCBI Taxonomy" id="31971"/>
    <lineage>
        <taxon>Bacteria</taxon>
        <taxon>Bacillati</taxon>
        <taxon>Bacillota</taxon>
        <taxon>Erysipelotrichia</taxon>
        <taxon>Erysipelotrichales</taxon>
        <taxon>Erysipelotrichaceae</taxon>
        <taxon>Amedibacillus</taxon>
    </lineage>
</organism>
<dbReference type="Gene3D" id="3.40.50.150">
    <property type="entry name" value="Vaccinia Virus protein VP39"/>
    <property type="match status" value="1"/>
</dbReference>
<dbReference type="PANTHER" id="PTHR35276">
    <property type="entry name" value="S-ADENOSYL-L-METHIONINE-DEPENDENT METHYLTRANSFERASES SUPERFAMILY PROTEIN"/>
    <property type="match status" value="1"/>
</dbReference>
<protein>
    <submittedName>
        <fullName evidence="1">Class I SAM-dependent methyltransferase</fullName>
    </submittedName>
</protein>
<dbReference type="EMBL" id="JAUDCG010000079">
    <property type="protein sequence ID" value="MDM8158117.1"/>
    <property type="molecule type" value="Genomic_DNA"/>
</dbReference>
<reference evidence="1" key="1">
    <citation type="submission" date="2023-06" db="EMBL/GenBank/DDBJ databases">
        <title>Identification and characterization of horizontal gene transfer across gut microbiota members of farm animals based on homology search.</title>
        <authorList>
            <person name="Schwarzerova J."/>
            <person name="Nykrynova M."/>
            <person name="Jureckova K."/>
            <person name="Cejkova D."/>
            <person name="Rychlik I."/>
        </authorList>
    </citation>
    <scope>NUCLEOTIDE SEQUENCE</scope>
    <source>
        <strain evidence="1">ET39</strain>
    </source>
</reference>
<comment type="caution">
    <text evidence="1">The sequence shown here is derived from an EMBL/GenBank/DDBJ whole genome shotgun (WGS) entry which is preliminary data.</text>
</comment>
<dbReference type="Pfam" id="PF06962">
    <property type="entry name" value="rRNA_methylase"/>
    <property type="match status" value="1"/>
</dbReference>
<dbReference type="InterPro" id="IPR029063">
    <property type="entry name" value="SAM-dependent_MTases_sf"/>
</dbReference>
<evidence type="ECO:0000313" key="1">
    <source>
        <dbReference type="EMBL" id="MDM8158117.1"/>
    </source>
</evidence>
<reference evidence="1" key="2">
    <citation type="submission" date="2023-06" db="EMBL/GenBank/DDBJ databases">
        <authorList>
            <person name="Zeman M."/>
            <person name="Kubasova T."/>
            <person name="Jahodarova E."/>
            <person name="Nykrynova M."/>
            <person name="Rychlik I."/>
        </authorList>
    </citation>
    <scope>NUCLEOTIDE SEQUENCE</scope>
    <source>
        <strain evidence="1">ET39</strain>
    </source>
</reference>
<keyword evidence="1" id="KW-0808">Transferase</keyword>
<keyword evidence="2" id="KW-1185">Reference proteome</keyword>
<evidence type="ECO:0000313" key="2">
    <source>
        <dbReference type="Proteomes" id="UP001529340"/>
    </source>
</evidence>
<dbReference type="GO" id="GO:0032259">
    <property type="term" value="P:methylation"/>
    <property type="evidence" value="ECO:0007669"/>
    <property type="project" value="UniProtKB-KW"/>
</dbReference>
<proteinExistence type="predicted"/>
<gene>
    <name evidence="1" type="ORF">QUV96_10820</name>
</gene>
<dbReference type="RefSeq" id="WP_289608543.1">
    <property type="nucleotide sequence ID" value="NZ_JAUDCG010000079.1"/>
</dbReference>
<sequence>MKKVVQIAHDILLHADVKGAAADFTLGQGYDCECLMGMAPIHTVYAFEIQETAMQEAKAYLQGRLGHEKVRFLQHGHEEAARWIDEPLSAGIFNFGYYPKGDPSITTRVETSALAFADALELLMVGGLLVLVLYPGHPQGRRECAYFDTQIASLPSRNYDCACLRMSNKRDCPYIQIIEKKRM</sequence>
<name>A0ABT7UEQ8_9FIRM</name>
<dbReference type="GO" id="GO:0008168">
    <property type="term" value="F:methyltransferase activity"/>
    <property type="evidence" value="ECO:0007669"/>
    <property type="project" value="UniProtKB-KW"/>
</dbReference>
<dbReference type="SUPFAM" id="SSF53335">
    <property type="entry name" value="S-adenosyl-L-methionine-dependent methyltransferases"/>
    <property type="match status" value="1"/>
</dbReference>
<accession>A0ABT7UEQ8</accession>
<dbReference type="PANTHER" id="PTHR35276:SF1">
    <property type="entry name" value="TRNA (MNM(5)S(2)U34)-METHYLTRANSFERASE, CHLOROPLASTIC"/>
    <property type="match status" value="1"/>
</dbReference>
<keyword evidence="1" id="KW-0489">Methyltransferase</keyword>
<dbReference type="InterPro" id="IPR010719">
    <property type="entry name" value="MnmM_MeTrfase"/>
</dbReference>